<keyword evidence="4" id="KW-1185">Reference proteome</keyword>
<evidence type="ECO:0000313" key="4">
    <source>
        <dbReference type="Proteomes" id="UP000244037"/>
    </source>
</evidence>
<dbReference type="RefSeq" id="WP_158272290.1">
    <property type="nucleotide sequence ID" value="NZ_QAYC01000002.1"/>
</dbReference>
<dbReference type="EMBL" id="QAYC01000002">
    <property type="protein sequence ID" value="PTW51211.1"/>
    <property type="molecule type" value="Genomic_DNA"/>
</dbReference>
<protein>
    <submittedName>
        <fullName evidence="3">Hint domain-containing protein</fullName>
    </submittedName>
</protein>
<dbReference type="InterPro" id="IPR036844">
    <property type="entry name" value="Hint_dom_sf"/>
</dbReference>
<dbReference type="SUPFAM" id="SSF51294">
    <property type="entry name" value="Hedgehog/intein (Hint) domain"/>
    <property type="match status" value="1"/>
</dbReference>
<gene>
    <name evidence="3" type="ORF">C8N38_1021</name>
</gene>
<dbReference type="AlphaFoldDB" id="A0A8E2VLH7"/>
<proteinExistence type="predicted"/>
<name>A0A8E2VLH7_9RHOB</name>
<feature type="region of interest" description="Disordered" evidence="1">
    <location>
        <begin position="180"/>
        <end position="210"/>
    </location>
</feature>
<comment type="caution">
    <text evidence="3">The sequence shown here is derived from an EMBL/GenBank/DDBJ whole genome shotgun (WGS) entry which is preliminary data.</text>
</comment>
<dbReference type="OrthoDB" id="6305173at2"/>
<sequence length="210" mass="22924">MACFTAGSRIAPPEGPQPLTELRPGDLVLTLDRGPCPVRDVLTTDLDHATLARRPELRPVVVDPSALGPGRPDRRMHLSPQPWVLMQADGREVLVHARHLAEELGLARIQNRRPNPLHYIHLLMAPHALVQVDGVWSESFHAGPEMLRMPGLARRLGAKGLVAPCSARVRPLLPRADLRRADAVTPCDRSEAGQDPRPPVAGHDRQASPG</sequence>
<dbReference type="Pfam" id="PF13403">
    <property type="entry name" value="Hint_2"/>
    <property type="match status" value="1"/>
</dbReference>
<feature type="region of interest" description="Disordered" evidence="1">
    <location>
        <begin position="1"/>
        <end position="20"/>
    </location>
</feature>
<evidence type="ECO:0000259" key="2">
    <source>
        <dbReference type="Pfam" id="PF13403"/>
    </source>
</evidence>
<feature type="domain" description="Hedgehog/Intein (Hint)" evidence="2">
    <location>
        <begin position="3"/>
        <end position="143"/>
    </location>
</feature>
<accession>A0A8E2VLH7</accession>
<reference evidence="3 4" key="1">
    <citation type="submission" date="2018-04" db="EMBL/GenBank/DDBJ databases">
        <title>Genomic Encyclopedia of Archaeal and Bacterial Type Strains, Phase II (KMG-II): from individual species to whole genera.</title>
        <authorList>
            <person name="Goeker M."/>
        </authorList>
    </citation>
    <scope>NUCLEOTIDE SEQUENCE [LARGE SCALE GENOMIC DNA]</scope>
    <source>
        <strain evidence="3 4">DSM 19783</strain>
    </source>
</reference>
<dbReference type="InterPro" id="IPR028992">
    <property type="entry name" value="Hedgehog/Intein_dom"/>
</dbReference>
<evidence type="ECO:0000313" key="3">
    <source>
        <dbReference type="EMBL" id="PTW51211.1"/>
    </source>
</evidence>
<evidence type="ECO:0000256" key="1">
    <source>
        <dbReference type="SAM" id="MobiDB-lite"/>
    </source>
</evidence>
<organism evidence="3 4">
    <name type="scientific">Rhodovulum kholense</name>
    <dbReference type="NCBI Taxonomy" id="453584"/>
    <lineage>
        <taxon>Bacteria</taxon>
        <taxon>Pseudomonadati</taxon>
        <taxon>Pseudomonadota</taxon>
        <taxon>Alphaproteobacteria</taxon>
        <taxon>Rhodobacterales</taxon>
        <taxon>Paracoccaceae</taxon>
        <taxon>Rhodovulum</taxon>
    </lineage>
</organism>
<feature type="compositionally biased region" description="Basic and acidic residues" evidence="1">
    <location>
        <begin position="180"/>
        <end position="194"/>
    </location>
</feature>
<dbReference type="Proteomes" id="UP000244037">
    <property type="component" value="Unassembled WGS sequence"/>
</dbReference>